<dbReference type="KEGG" id="snq:CP978_28250"/>
<dbReference type="OrthoDB" id="107334at2"/>
<dbReference type="SUPFAM" id="SSF54593">
    <property type="entry name" value="Glyoxalase/Bleomycin resistance protein/Dihydroxybiphenyl dioxygenase"/>
    <property type="match status" value="2"/>
</dbReference>
<proteinExistence type="predicted"/>
<gene>
    <name evidence="3" type="ORF">CP978_28250</name>
    <name evidence="2" type="ORF">SNOD_27970</name>
</gene>
<reference evidence="3 5" key="3">
    <citation type="submission" date="2017-09" db="EMBL/GenBank/DDBJ databases">
        <title>Streptomyces genome completion.</title>
        <authorList>
            <person name="Lee N."/>
            <person name="Cho B.-K."/>
        </authorList>
    </citation>
    <scope>NUCLEOTIDE SEQUENCE [LARGE SCALE GENOMIC DNA]</scope>
    <source>
        <strain evidence="3 5">ATCC 14899</strain>
    </source>
</reference>
<dbReference type="STRING" id="40318.SNOD_27970"/>
<keyword evidence="4" id="KW-1185">Reference proteome</keyword>
<evidence type="ECO:0000256" key="1">
    <source>
        <dbReference type="SAM" id="SignalP"/>
    </source>
</evidence>
<dbReference type="EMBL" id="CP023747">
    <property type="protein sequence ID" value="QEV41938.1"/>
    <property type="molecule type" value="Genomic_DNA"/>
</dbReference>
<protein>
    <submittedName>
        <fullName evidence="2">Glyoxalase</fullName>
    </submittedName>
</protein>
<dbReference type="Proteomes" id="UP000325763">
    <property type="component" value="Chromosome"/>
</dbReference>
<sequence length="312" mass="33148">MKNRVLACLLPMAVASTVLLSPASSTSADSDQEADRSSRERIAVGPQYDTAHVYVAPGELAAFTASWKATFGGTSTAVADTDVTPTPSRTKSELIFSPVGTLSVFGFETPVPYPFGAERTGWLLKDFDAGIRRARASGAHLLVSPFSDPIGRDAVIQFPGGINTQVYWHTTAPSYQPLATVPENRVYVPADAVSAFTRSYLAFTGGSVVSDDRKADAGEIGLSGRTYRRISLSSPFGNTLVMVTDGHLPYPFGRETTGYRVTRLTDTLAKAKSAGATVLWGPHRAAGRNSALVRFPGGYVAEIHDGAETPTV</sequence>
<reference evidence="2 4" key="2">
    <citation type="journal article" date="2016" name="Appl. Microbiol. Biotechnol.">
        <title>Exploiting the genome sequence of Streptomyces nodosus for enhanced antibiotic production.</title>
        <authorList>
            <person name="Sweeney P."/>
            <person name="Murphy C.D."/>
            <person name="Caffrey P."/>
        </authorList>
    </citation>
    <scope>NUCLEOTIDE SEQUENCE [LARGE SCALE GENOMIC DNA]</scope>
    <source>
        <strain evidence="2 4">ATCC 14899</strain>
    </source>
</reference>
<evidence type="ECO:0000313" key="3">
    <source>
        <dbReference type="EMBL" id="QEV41938.1"/>
    </source>
</evidence>
<name>A0A0B5DI92_9ACTN</name>
<evidence type="ECO:0000313" key="5">
    <source>
        <dbReference type="Proteomes" id="UP000325763"/>
    </source>
</evidence>
<accession>A0A0B5DI92</accession>
<dbReference type="EMBL" id="CP009313">
    <property type="protein sequence ID" value="AJE43438.1"/>
    <property type="molecule type" value="Genomic_DNA"/>
</dbReference>
<dbReference type="HOGENOM" id="CLU_057133_0_0_11"/>
<dbReference type="Proteomes" id="UP000031526">
    <property type="component" value="Chromosome"/>
</dbReference>
<reference evidence="4" key="1">
    <citation type="submission" date="2014-09" db="EMBL/GenBank/DDBJ databases">
        <title>Sequence of the Streptomyces nodosus genome.</title>
        <authorList>
            <person name="Sweeney P."/>
            <person name="Stephens N."/>
            <person name="Murphy C."/>
            <person name="Caffrey P."/>
        </authorList>
    </citation>
    <scope>NUCLEOTIDE SEQUENCE [LARGE SCALE GENOMIC DNA]</scope>
    <source>
        <strain evidence="4">ATCC 14899</strain>
    </source>
</reference>
<feature type="signal peptide" evidence="1">
    <location>
        <begin position="1"/>
        <end position="27"/>
    </location>
</feature>
<evidence type="ECO:0000313" key="2">
    <source>
        <dbReference type="EMBL" id="AJE43438.1"/>
    </source>
</evidence>
<dbReference type="InterPro" id="IPR029068">
    <property type="entry name" value="Glyas_Bleomycin-R_OHBP_Dase"/>
</dbReference>
<feature type="chain" id="PRO_5041521544" evidence="1">
    <location>
        <begin position="28"/>
        <end position="312"/>
    </location>
</feature>
<evidence type="ECO:0000313" key="4">
    <source>
        <dbReference type="Proteomes" id="UP000031526"/>
    </source>
</evidence>
<keyword evidence="1" id="KW-0732">Signal</keyword>
<organism evidence="2 4">
    <name type="scientific">Streptomyces nodosus</name>
    <dbReference type="NCBI Taxonomy" id="40318"/>
    <lineage>
        <taxon>Bacteria</taxon>
        <taxon>Bacillati</taxon>
        <taxon>Actinomycetota</taxon>
        <taxon>Actinomycetes</taxon>
        <taxon>Kitasatosporales</taxon>
        <taxon>Streptomycetaceae</taxon>
        <taxon>Streptomyces</taxon>
    </lineage>
</organism>
<dbReference type="RefSeq" id="WP_043445408.1">
    <property type="nucleotide sequence ID" value="NZ_CP009313.1"/>
</dbReference>
<dbReference type="AlphaFoldDB" id="A0A0B5DI92"/>